<dbReference type="EMBL" id="LR862153">
    <property type="protein sequence ID" value="CAD1836019.1"/>
    <property type="molecule type" value="Genomic_DNA"/>
</dbReference>
<dbReference type="InterPro" id="IPR045206">
    <property type="entry name" value="Maestro_heat-like_prot"/>
</dbReference>
<sequence>MRRRREGRNHVLIPPRPPRPTRMIEAASQYLSDFPSEPLLDSDVSFMNSVFELLLRAWASLRDLKVRLSSAEALGEMVGLITRSQLKAALPRLILTVLDLNLPLLYALFFQ</sequence>
<keyword evidence="1" id="KW-0472">Membrane</keyword>
<keyword evidence="1" id="KW-0812">Transmembrane</keyword>
<evidence type="ECO:0000313" key="2">
    <source>
        <dbReference type="EMBL" id="CAD1836019.1"/>
    </source>
</evidence>
<feature type="transmembrane region" description="Helical" evidence="1">
    <location>
        <begin position="93"/>
        <end position="110"/>
    </location>
</feature>
<dbReference type="AlphaFoldDB" id="A0A6V7PYP1"/>
<name>A0A6V7PYP1_ANACO</name>
<dbReference type="GO" id="GO:0005737">
    <property type="term" value="C:cytoplasm"/>
    <property type="evidence" value="ECO:0007669"/>
    <property type="project" value="TreeGrafter"/>
</dbReference>
<gene>
    <name evidence="2" type="ORF">CB5_LOCUS19230</name>
</gene>
<dbReference type="PANTHER" id="PTHR23120:SF0">
    <property type="entry name" value="MAESTRO HEAT-LIKE REPEAT FAMILY MEMBER 1"/>
    <property type="match status" value="1"/>
</dbReference>
<protein>
    <submittedName>
        <fullName evidence="2">Uncharacterized protein</fullName>
    </submittedName>
</protein>
<keyword evidence="1" id="KW-1133">Transmembrane helix</keyword>
<evidence type="ECO:0000256" key="1">
    <source>
        <dbReference type="SAM" id="Phobius"/>
    </source>
</evidence>
<organism evidence="2">
    <name type="scientific">Ananas comosus var. bracteatus</name>
    <name type="common">red pineapple</name>
    <dbReference type="NCBI Taxonomy" id="296719"/>
    <lineage>
        <taxon>Eukaryota</taxon>
        <taxon>Viridiplantae</taxon>
        <taxon>Streptophyta</taxon>
        <taxon>Embryophyta</taxon>
        <taxon>Tracheophyta</taxon>
        <taxon>Spermatophyta</taxon>
        <taxon>Magnoliopsida</taxon>
        <taxon>Liliopsida</taxon>
        <taxon>Poales</taxon>
        <taxon>Bromeliaceae</taxon>
        <taxon>Bromelioideae</taxon>
        <taxon>Ananas</taxon>
    </lineage>
</organism>
<dbReference type="PANTHER" id="PTHR23120">
    <property type="entry name" value="MAESTRO-RELATED HEAT DOMAIN-CONTAINING"/>
    <property type="match status" value="1"/>
</dbReference>
<accession>A0A6V7PYP1</accession>
<reference evidence="2" key="1">
    <citation type="submission" date="2020-07" db="EMBL/GenBank/DDBJ databases">
        <authorList>
            <person name="Lin J."/>
        </authorList>
    </citation>
    <scope>NUCLEOTIDE SEQUENCE</scope>
</reference>
<proteinExistence type="predicted"/>